<evidence type="ECO:0000256" key="1">
    <source>
        <dbReference type="ARBA" id="ARBA00004123"/>
    </source>
</evidence>
<accession>G8BWG0</accession>
<keyword evidence="6" id="KW-1185">Reference proteome</keyword>
<dbReference type="eggNOG" id="ENOG502RX84">
    <property type="taxonomic scope" value="Eukaryota"/>
</dbReference>
<comment type="subcellular location">
    <subcellularLocation>
        <location evidence="1">Nucleus</location>
    </subcellularLocation>
</comment>
<dbReference type="GO" id="GO:0006357">
    <property type="term" value="P:regulation of transcription by RNA polymerase II"/>
    <property type="evidence" value="ECO:0007669"/>
    <property type="project" value="EnsemblFungi"/>
</dbReference>
<keyword evidence="4" id="KW-0539">Nucleus</keyword>
<dbReference type="GO" id="GO:0046695">
    <property type="term" value="C:SLIK (SAGA-like) complex"/>
    <property type="evidence" value="ECO:0007669"/>
    <property type="project" value="EnsemblFungi"/>
</dbReference>
<dbReference type="OMA" id="NWLIKDI"/>
<evidence type="ECO:0008006" key="7">
    <source>
        <dbReference type="Google" id="ProtNLM"/>
    </source>
</evidence>
<dbReference type="CDD" id="cd22933">
    <property type="entry name" value="HFD_HFI1"/>
    <property type="match status" value="1"/>
</dbReference>
<gene>
    <name evidence="5" type="primary">TPHA0H02070</name>
    <name evidence="5" type="ordered locus">TPHA_0H02070</name>
</gene>
<dbReference type="HOGENOM" id="CLU_033254_1_0_1"/>
<dbReference type="GO" id="GO:0000124">
    <property type="term" value="C:SAGA complex"/>
    <property type="evidence" value="ECO:0007669"/>
    <property type="project" value="EnsemblFungi"/>
</dbReference>
<evidence type="ECO:0000256" key="4">
    <source>
        <dbReference type="ARBA" id="ARBA00023242"/>
    </source>
</evidence>
<dbReference type="GO" id="GO:0005634">
    <property type="term" value="C:nucleus"/>
    <property type="evidence" value="ECO:0007669"/>
    <property type="project" value="UniProtKB-SubCell"/>
</dbReference>
<dbReference type="AlphaFoldDB" id="G8BWG0"/>
<dbReference type="Proteomes" id="UP000005666">
    <property type="component" value="Chromosome 8"/>
</dbReference>
<dbReference type="EMBL" id="HE612863">
    <property type="protein sequence ID" value="CCE64411.1"/>
    <property type="molecule type" value="Genomic_DNA"/>
</dbReference>
<evidence type="ECO:0000256" key="2">
    <source>
        <dbReference type="ARBA" id="ARBA00023015"/>
    </source>
</evidence>
<organism evidence="5 6">
    <name type="scientific">Tetrapisispora phaffii (strain ATCC 24235 / CBS 4417 / NBRC 1672 / NRRL Y-8282 / UCD 70-5)</name>
    <name type="common">Yeast</name>
    <name type="synonym">Fabospora phaffii</name>
    <dbReference type="NCBI Taxonomy" id="1071381"/>
    <lineage>
        <taxon>Eukaryota</taxon>
        <taxon>Fungi</taxon>
        <taxon>Dikarya</taxon>
        <taxon>Ascomycota</taxon>
        <taxon>Saccharomycotina</taxon>
        <taxon>Saccharomycetes</taxon>
        <taxon>Saccharomycetales</taxon>
        <taxon>Saccharomycetaceae</taxon>
        <taxon>Tetrapisispora</taxon>
    </lineage>
</organism>
<dbReference type="OrthoDB" id="10264870at2759"/>
<name>G8BWG0_TETPH</name>
<evidence type="ECO:0000313" key="6">
    <source>
        <dbReference type="Proteomes" id="UP000005666"/>
    </source>
</evidence>
<dbReference type="Pfam" id="PF12767">
    <property type="entry name" value="SAGA-Tad1"/>
    <property type="match status" value="1"/>
</dbReference>
<dbReference type="GO" id="GO:0003713">
    <property type="term" value="F:transcription coactivator activity"/>
    <property type="evidence" value="ECO:0007669"/>
    <property type="project" value="EnsemblFungi"/>
</dbReference>
<keyword evidence="2" id="KW-0805">Transcription regulation</keyword>
<proteinExistence type="predicted"/>
<protein>
    <recommendedName>
        <fullName evidence="7">Transcriptional coactivator HFI1/ADA1</fullName>
    </recommendedName>
</protein>
<dbReference type="RefSeq" id="XP_003686845.1">
    <property type="nucleotide sequence ID" value="XM_003686797.1"/>
</dbReference>
<reference evidence="5 6" key="1">
    <citation type="journal article" date="2011" name="Proc. Natl. Acad. Sci. U.S.A.">
        <title>Evolutionary erosion of yeast sex chromosomes by mating-type switching accidents.</title>
        <authorList>
            <person name="Gordon J.L."/>
            <person name="Armisen D."/>
            <person name="Proux-Wera E."/>
            <person name="Oheigeartaigh S.S."/>
            <person name="Byrne K.P."/>
            <person name="Wolfe K.H."/>
        </authorList>
    </citation>
    <scope>NUCLEOTIDE SEQUENCE [LARGE SCALE GENOMIC DNA]</scope>
    <source>
        <strain evidence="6">ATCC 24235 / CBS 4417 / NBRC 1672 / NRRL Y-8282 / UCD 70-5</strain>
    </source>
</reference>
<dbReference type="KEGG" id="tpf:TPHA_0H02070"/>
<evidence type="ECO:0000313" key="5">
    <source>
        <dbReference type="EMBL" id="CCE64411.1"/>
    </source>
</evidence>
<dbReference type="STRING" id="1071381.G8BWG0"/>
<dbReference type="GO" id="GO:0006325">
    <property type="term" value="P:chromatin organization"/>
    <property type="evidence" value="ECO:0007669"/>
    <property type="project" value="EnsemblFungi"/>
</dbReference>
<dbReference type="InterPro" id="IPR024738">
    <property type="entry name" value="Hfi1/Tada1"/>
</dbReference>
<keyword evidence="3" id="KW-0804">Transcription</keyword>
<evidence type="ECO:0000256" key="3">
    <source>
        <dbReference type="ARBA" id="ARBA00023163"/>
    </source>
</evidence>
<dbReference type="GeneID" id="11533706"/>
<dbReference type="PANTHER" id="PTHR21277:SF5">
    <property type="entry name" value="TRANSCRIPTIONAL ADAPTER 1"/>
    <property type="match status" value="1"/>
</dbReference>
<sequence length="449" mass="50403">MSIVKPGPTVMNTDLLESSQTMTMKNGETRPYSVSDPNNRSVAVINTPLKINNDASPMVSTAKVNMQLNKRVDLESLIEQYTNILGRESWARYAQIITLFMLGKLSRKELSNEIDLLFVPPNVPNTTPALHKNVRKTLIRLHNQIMLSVLSNALRDSPLGVNAEGSWGFGKSGSQMSKKRVNKHNSQIETYKKIVMSLPPIDRQRLRAITKESGKRGFVLCSVLQARLDTIPKIPIVTNQESVKFVKENNFKTPTEWSQDVMNGFSAPLAIDTHSLPDTDSLYLRMLGISREHGLVGAVDANSVDILSLALDQYLKNVIESVIDTVKYSKKNTTEFYDLDETSRYQPIAPLGPSEQLEDQNEGQTISLTNEDMYTAFNVYPYLVQSESTKLTVSSLDLLNDDELVITKSSIDDLVDFLDEKPSFTPTDENNIGSREELNWLIKDILTDR</sequence>
<dbReference type="PANTHER" id="PTHR21277">
    <property type="entry name" value="TRANSCRIPTIONAL ADAPTER 1"/>
    <property type="match status" value="1"/>
</dbReference>
<dbReference type="GO" id="GO:0006366">
    <property type="term" value="P:transcription by RNA polymerase II"/>
    <property type="evidence" value="ECO:0007669"/>
    <property type="project" value="EnsemblFungi"/>
</dbReference>